<evidence type="ECO:0000256" key="7">
    <source>
        <dbReference type="SAM" id="SignalP"/>
    </source>
</evidence>
<dbReference type="SUPFAM" id="SSF103088">
    <property type="entry name" value="OmpA-like"/>
    <property type="match status" value="1"/>
</dbReference>
<feature type="domain" description="OmpA-like" evidence="8">
    <location>
        <begin position="234"/>
        <end position="350"/>
    </location>
</feature>
<evidence type="ECO:0000256" key="5">
    <source>
        <dbReference type="PROSITE-ProRule" id="PRU00473"/>
    </source>
</evidence>
<dbReference type="EMBL" id="SWBP01000001">
    <property type="protein sequence ID" value="TKC00529.1"/>
    <property type="molecule type" value="Genomic_DNA"/>
</dbReference>
<keyword evidence="4" id="KW-0998">Cell outer membrane</keyword>
<dbReference type="PRINTS" id="PR01021">
    <property type="entry name" value="OMPADOMAIN"/>
</dbReference>
<feature type="region of interest" description="Disordered" evidence="6">
    <location>
        <begin position="112"/>
        <end position="133"/>
    </location>
</feature>
<accession>A0A4U1C578</accession>
<proteinExistence type="predicted"/>
<dbReference type="AlphaFoldDB" id="A0A4U1C578"/>
<evidence type="ECO:0000256" key="4">
    <source>
        <dbReference type="ARBA" id="ARBA00023237"/>
    </source>
</evidence>
<dbReference type="PANTHER" id="PTHR30329">
    <property type="entry name" value="STATOR ELEMENT OF FLAGELLAR MOTOR COMPLEX"/>
    <property type="match status" value="1"/>
</dbReference>
<dbReference type="Proteomes" id="UP000308181">
    <property type="component" value="Unassembled WGS sequence"/>
</dbReference>
<keyword evidence="10" id="KW-1185">Reference proteome</keyword>
<dbReference type="Gene3D" id="4.10.1080.10">
    <property type="entry name" value="TSP type-3 repeat"/>
    <property type="match status" value="1"/>
</dbReference>
<gene>
    <name evidence="9" type="ORF">FA046_02285</name>
</gene>
<dbReference type="Pfam" id="PF00691">
    <property type="entry name" value="OmpA"/>
    <property type="match status" value="1"/>
</dbReference>
<evidence type="ECO:0000256" key="3">
    <source>
        <dbReference type="ARBA" id="ARBA00023136"/>
    </source>
</evidence>
<dbReference type="Gene3D" id="3.30.1330.60">
    <property type="entry name" value="OmpA-like domain"/>
    <property type="match status" value="1"/>
</dbReference>
<evidence type="ECO:0000256" key="1">
    <source>
        <dbReference type="ARBA" id="ARBA00004442"/>
    </source>
</evidence>
<dbReference type="SUPFAM" id="SSF103647">
    <property type="entry name" value="TSP type-3 repeat"/>
    <property type="match status" value="2"/>
</dbReference>
<dbReference type="InterPro" id="IPR006664">
    <property type="entry name" value="OMP_bac"/>
</dbReference>
<dbReference type="Pfam" id="PF02412">
    <property type="entry name" value="TSP_3"/>
    <property type="match status" value="6"/>
</dbReference>
<dbReference type="GO" id="GO:0009279">
    <property type="term" value="C:cell outer membrane"/>
    <property type="evidence" value="ECO:0007669"/>
    <property type="project" value="UniProtKB-SubCell"/>
</dbReference>
<dbReference type="CDD" id="cd07185">
    <property type="entry name" value="OmpA_C-like"/>
    <property type="match status" value="1"/>
</dbReference>
<dbReference type="PROSITE" id="PS51123">
    <property type="entry name" value="OMPA_2"/>
    <property type="match status" value="1"/>
</dbReference>
<dbReference type="InterPro" id="IPR006665">
    <property type="entry name" value="OmpA-like"/>
</dbReference>
<protein>
    <submittedName>
        <fullName evidence="9">OmpA family protein</fullName>
    </submittedName>
</protein>
<keyword evidence="3 5" id="KW-0472">Membrane</keyword>
<dbReference type="GO" id="GO:0007155">
    <property type="term" value="P:cell adhesion"/>
    <property type="evidence" value="ECO:0007669"/>
    <property type="project" value="InterPro"/>
</dbReference>
<reference evidence="9 10" key="1">
    <citation type="submission" date="2019-04" db="EMBL/GenBank/DDBJ databases">
        <title>Pedobacter sp. AR-3-17 sp. nov., isolated from Arctic soil.</title>
        <authorList>
            <person name="Dahal R.H."/>
            <person name="Kim D.-U."/>
        </authorList>
    </citation>
    <scope>NUCLEOTIDE SEQUENCE [LARGE SCALE GENOMIC DNA]</scope>
    <source>
        <strain evidence="9 10">AR-3-17</strain>
    </source>
</reference>
<evidence type="ECO:0000256" key="6">
    <source>
        <dbReference type="SAM" id="MobiDB-lite"/>
    </source>
</evidence>
<name>A0A4U1C578_9SPHI</name>
<dbReference type="RefSeq" id="WP_136824737.1">
    <property type="nucleotide sequence ID" value="NZ_SWBP01000001.1"/>
</dbReference>
<comment type="subcellular location">
    <subcellularLocation>
        <location evidence="1">Cell outer membrane</location>
    </subcellularLocation>
</comment>
<keyword evidence="2 7" id="KW-0732">Signal</keyword>
<feature type="compositionally biased region" description="Basic and acidic residues" evidence="6">
    <location>
        <begin position="122"/>
        <end position="133"/>
    </location>
</feature>
<feature type="chain" id="PRO_5020362814" evidence="7">
    <location>
        <begin position="25"/>
        <end position="350"/>
    </location>
</feature>
<dbReference type="OrthoDB" id="9782229at2"/>
<dbReference type="GO" id="GO:0005509">
    <property type="term" value="F:calcium ion binding"/>
    <property type="evidence" value="ECO:0007669"/>
    <property type="project" value="InterPro"/>
</dbReference>
<dbReference type="InterPro" id="IPR003367">
    <property type="entry name" value="Thrombospondin_3-like_rpt"/>
</dbReference>
<dbReference type="InterPro" id="IPR050330">
    <property type="entry name" value="Bact_OuterMem_StrucFunc"/>
</dbReference>
<evidence type="ECO:0000313" key="9">
    <source>
        <dbReference type="EMBL" id="TKC00529.1"/>
    </source>
</evidence>
<evidence type="ECO:0000259" key="8">
    <source>
        <dbReference type="PROSITE" id="PS51123"/>
    </source>
</evidence>
<evidence type="ECO:0000313" key="10">
    <source>
        <dbReference type="Proteomes" id="UP000308181"/>
    </source>
</evidence>
<dbReference type="InterPro" id="IPR028974">
    <property type="entry name" value="TSP_type-3_rpt"/>
</dbReference>
<evidence type="ECO:0000256" key="2">
    <source>
        <dbReference type="ARBA" id="ARBA00022729"/>
    </source>
</evidence>
<sequence length="350" mass="36887">MKLKKITKFLLAIGLVTAFATSYAQEIDRNDKDGDGIKDRKDLCPATPAGVKVDANGCPLDTDRDGVVDYLDKCPDTPGSAAMNGCQDKDNDGVADNEDSCPDVPGLARFKGCPDSDNDGVEDSKDKCPNQKGLDRFNGCPDTDGDGIEDSKDKCNDTPKGVKVDANGCSADSDNDGVIDSDDKCPNTKAGIKVDANGCAADTDKDGVIDSEDACPAVAGTAANKGCPEKKVDVKKRLQFAARGINFETGKATLTTASYPMLDEVVSILNEYVDYNLKMGGHTDAVGKDAANLALSQARVDAVKAYLLSKGIADTRVVATGFGEIRPVASNTTAVGRAKNRRVELELFLK</sequence>
<dbReference type="PANTHER" id="PTHR30329:SF21">
    <property type="entry name" value="LIPOPROTEIN YIAD-RELATED"/>
    <property type="match status" value="1"/>
</dbReference>
<organism evidence="9 10">
    <name type="scientific">Pedobacter cryophilus</name>
    <dbReference type="NCBI Taxonomy" id="2571271"/>
    <lineage>
        <taxon>Bacteria</taxon>
        <taxon>Pseudomonadati</taxon>
        <taxon>Bacteroidota</taxon>
        <taxon>Sphingobacteriia</taxon>
        <taxon>Sphingobacteriales</taxon>
        <taxon>Sphingobacteriaceae</taxon>
        <taxon>Pedobacter</taxon>
    </lineage>
</organism>
<dbReference type="InterPro" id="IPR036737">
    <property type="entry name" value="OmpA-like_sf"/>
</dbReference>
<comment type="caution">
    <text evidence="9">The sequence shown here is derived from an EMBL/GenBank/DDBJ whole genome shotgun (WGS) entry which is preliminary data.</text>
</comment>
<feature type="signal peptide" evidence="7">
    <location>
        <begin position="1"/>
        <end position="24"/>
    </location>
</feature>
<feature type="region of interest" description="Disordered" evidence="6">
    <location>
        <begin position="81"/>
        <end position="100"/>
    </location>
</feature>